<evidence type="ECO:0000259" key="6">
    <source>
        <dbReference type="PROSITE" id="PS50115"/>
    </source>
</evidence>
<feature type="compositionally biased region" description="Basic and acidic residues" evidence="5">
    <location>
        <begin position="122"/>
        <end position="132"/>
    </location>
</feature>
<dbReference type="PROSITE" id="PS50115">
    <property type="entry name" value="ARFGAP"/>
    <property type="match status" value="1"/>
</dbReference>
<keyword evidence="3" id="KW-0862">Zinc</keyword>
<proteinExistence type="predicted"/>
<feature type="compositionally biased region" description="Polar residues" evidence="5">
    <location>
        <begin position="216"/>
        <end position="238"/>
    </location>
</feature>
<name>A0AAV1VQD3_LUPLU</name>
<dbReference type="CDD" id="cd08838">
    <property type="entry name" value="ArfGap_AGFG"/>
    <property type="match status" value="1"/>
</dbReference>
<accession>A0AAV1VQD3</accession>
<keyword evidence="1" id="KW-0479">Metal-binding</keyword>
<dbReference type="PANTHER" id="PTHR46085">
    <property type="entry name" value="ARFGAP/RECO-RELATED"/>
    <property type="match status" value="1"/>
</dbReference>
<organism evidence="7 8">
    <name type="scientific">Lupinus luteus</name>
    <name type="common">European yellow lupine</name>
    <dbReference type="NCBI Taxonomy" id="3873"/>
    <lineage>
        <taxon>Eukaryota</taxon>
        <taxon>Viridiplantae</taxon>
        <taxon>Streptophyta</taxon>
        <taxon>Embryophyta</taxon>
        <taxon>Tracheophyta</taxon>
        <taxon>Spermatophyta</taxon>
        <taxon>Magnoliopsida</taxon>
        <taxon>eudicotyledons</taxon>
        <taxon>Gunneridae</taxon>
        <taxon>Pentapetalae</taxon>
        <taxon>rosids</taxon>
        <taxon>fabids</taxon>
        <taxon>Fabales</taxon>
        <taxon>Fabaceae</taxon>
        <taxon>Papilionoideae</taxon>
        <taxon>50 kb inversion clade</taxon>
        <taxon>genistoids sensu lato</taxon>
        <taxon>core genistoids</taxon>
        <taxon>Genisteae</taxon>
        <taxon>Lupinus</taxon>
    </lineage>
</organism>
<dbReference type="InterPro" id="IPR044820">
    <property type="entry name" value="AGD14-like"/>
</dbReference>
<dbReference type="Pfam" id="PF01412">
    <property type="entry name" value="ArfGap"/>
    <property type="match status" value="1"/>
</dbReference>
<feature type="compositionally biased region" description="Low complexity" evidence="5">
    <location>
        <begin position="149"/>
        <end position="159"/>
    </location>
</feature>
<feature type="domain" description="Arf-GAP" evidence="6">
    <location>
        <begin position="11"/>
        <end position="129"/>
    </location>
</feature>
<evidence type="ECO:0000256" key="3">
    <source>
        <dbReference type="ARBA" id="ARBA00022833"/>
    </source>
</evidence>
<protein>
    <recommendedName>
        <fullName evidence="6">Arf-GAP domain-containing protein</fullName>
    </recommendedName>
</protein>
<evidence type="ECO:0000313" key="7">
    <source>
        <dbReference type="EMBL" id="CAL0299194.1"/>
    </source>
</evidence>
<feature type="compositionally biased region" description="Low complexity" evidence="5">
    <location>
        <begin position="244"/>
        <end position="257"/>
    </location>
</feature>
<evidence type="ECO:0000313" key="8">
    <source>
        <dbReference type="Proteomes" id="UP001497480"/>
    </source>
</evidence>
<dbReference type="AlphaFoldDB" id="A0AAV1VQD3"/>
<comment type="caution">
    <text evidence="7">The sequence shown here is derived from an EMBL/GenBank/DDBJ whole genome shotgun (WGS) entry which is preliminary data.</text>
</comment>
<sequence length="791" mass="85856">MGSRKEEEKKEKIIRGLMKLPPNRRCINCNNMGPQYVCTSFWTFVCVTCSGIHREFTHRVKSVSMAKFTSQEVDALQNGGNQRARETYLSSWDFQRQRLPDNSNVDKIREFIRNVYVDRRYAGAKSSEKPPRDPQSPRIEEDDLRRASSYHSYSQSPPYDNQYEDRRYGKQASSLTRKPGSDKVRYEGKMSNIIYSPGRFSDHAFDDRFANEGSGPRTSDFSVSSAGDQFKSDVQSPTFHKDAGFSSPSYQGSGSNSIEDVWSQARNTVLGTDAKRDAGGIHRPQRTASLQSANSNFSSLRSYNSVGVVDFFSEPVQASGSLHNKAAGAPHSSGPTRSVSMNLSKLPLASEPFSSSTSSIDLFQLPAAPPQAPLANLFQSSVLSAAPSFNESQPTRAPQPSSIDFFADLGQQPSTETSAATSHVPSVDLFHSSALSAAPSFNQSHPRQIFQPSSIDFFEDHSQRPFTTNQTAPNEAASVNLFQSSVLSAVPSFTQDQPIPSQTSSIDFFADVSLKPSTVTLDERSQELSVPKNEGWAVFDMPQSTSSTAQVGTPAAAPSSEGSLQERFDPFSNFNSNMQLPSVEISSVSAPPSSATSNLWHDGVWNVEEKAPDIATGTQPWNAFESSGNQLSVDADNQFLGSRASEFGVSNEGGMQGIASLVGFENHDIPPRVSASPNLSPTLPLVGDMQSNGISSKSTNPFDYPYDSDVEHTNMFLDVSSLQASLPDALLPATFGGGISEPWHPQNMPTPYISSTGQGGLSFMSAQPLSSQIQNVQKPEPVASFGGNPFA</sequence>
<dbReference type="Proteomes" id="UP001497480">
    <property type="component" value="Unassembled WGS sequence"/>
</dbReference>
<feature type="region of interest" description="Disordered" evidence="5">
    <location>
        <begin position="206"/>
        <end position="257"/>
    </location>
</feature>
<evidence type="ECO:0000256" key="4">
    <source>
        <dbReference type="PROSITE-ProRule" id="PRU00288"/>
    </source>
</evidence>
<dbReference type="FunFam" id="1.10.220.150:FF:000005">
    <property type="entry name" value="Arf-GAP domain and FG repeat-containing protein 1"/>
    <property type="match status" value="1"/>
</dbReference>
<dbReference type="InterPro" id="IPR038508">
    <property type="entry name" value="ArfGAP_dom_sf"/>
</dbReference>
<dbReference type="InterPro" id="IPR037278">
    <property type="entry name" value="ARFGAP/RecO"/>
</dbReference>
<evidence type="ECO:0000256" key="2">
    <source>
        <dbReference type="ARBA" id="ARBA00022771"/>
    </source>
</evidence>
<keyword evidence="8" id="KW-1185">Reference proteome</keyword>
<dbReference type="PANTHER" id="PTHR46085:SF4">
    <property type="entry name" value="ADP-RIBOSYLATION FACTOR GTPASE-ACTIVATING PROTEIN AGD14-RELATED"/>
    <property type="match status" value="1"/>
</dbReference>
<dbReference type="PRINTS" id="PR00405">
    <property type="entry name" value="REVINTRACTNG"/>
</dbReference>
<dbReference type="GO" id="GO:0008270">
    <property type="term" value="F:zinc ion binding"/>
    <property type="evidence" value="ECO:0007669"/>
    <property type="project" value="UniProtKB-KW"/>
</dbReference>
<gene>
    <name evidence="7" type="ORF">LLUT_LOCUS254</name>
</gene>
<dbReference type="SMART" id="SM00105">
    <property type="entry name" value="ArfGap"/>
    <property type="match status" value="1"/>
</dbReference>
<evidence type="ECO:0000256" key="1">
    <source>
        <dbReference type="ARBA" id="ARBA00022723"/>
    </source>
</evidence>
<dbReference type="SUPFAM" id="SSF57863">
    <property type="entry name" value="ArfGap/RecO-like zinc finger"/>
    <property type="match status" value="1"/>
</dbReference>
<feature type="region of interest" description="Disordered" evidence="5">
    <location>
        <begin position="275"/>
        <end position="294"/>
    </location>
</feature>
<dbReference type="Gene3D" id="1.10.220.150">
    <property type="entry name" value="Arf GTPase activating protein"/>
    <property type="match status" value="1"/>
</dbReference>
<feature type="region of interest" description="Disordered" evidence="5">
    <location>
        <begin position="544"/>
        <end position="564"/>
    </location>
</feature>
<dbReference type="InterPro" id="IPR001164">
    <property type="entry name" value="ArfGAP_dom"/>
</dbReference>
<dbReference type="EMBL" id="CAXHTB010000001">
    <property type="protein sequence ID" value="CAL0299194.1"/>
    <property type="molecule type" value="Genomic_DNA"/>
</dbReference>
<reference evidence="7 8" key="1">
    <citation type="submission" date="2024-03" db="EMBL/GenBank/DDBJ databases">
        <authorList>
            <person name="Martinez-Hernandez J."/>
        </authorList>
    </citation>
    <scope>NUCLEOTIDE SEQUENCE [LARGE SCALE GENOMIC DNA]</scope>
</reference>
<keyword evidence="2 4" id="KW-0863">Zinc-finger</keyword>
<dbReference type="GO" id="GO:0005096">
    <property type="term" value="F:GTPase activator activity"/>
    <property type="evidence" value="ECO:0007669"/>
    <property type="project" value="InterPro"/>
</dbReference>
<feature type="region of interest" description="Disordered" evidence="5">
    <location>
        <begin position="122"/>
        <end position="184"/>
    </location>
</feature>
<evidence type="ECO:0000256" key="5">
    <source>
        <dbReference type="SAM" id="MobiDB-lite"/>
    </source>
</evidence>